<feature type="transmembrane region" description="Helical" evidence="5">
    <location>
        <begin position="156"/>
        <end position="176"/>
    </location>
</feature>
<dbReference type="AlphaFoldDB" id="A0A8H8U0D5"/>
<feature type="domain" description="TMEM205-like" evidence="6">
    <location>
        <begin position="17"/>
        <end position="126"/>
    </location>
</feature>
<evidence type="ECO:0000256" key="4">
    <source>
        <dbReference type="ARBA" id="ARBA00023136"/>
    </source>
</evidence>
<reference evidence="7 8" key="1">
    <citation type="submission" date="2018-05" db="EMBL/GenBank/DDBJ databases">
        <title>Genome sequencing and assembly of the regulated plant pathogen Lachnellula willkommii and related sister species for the development of diagnostic species identification markers.</title>
        <authorList>
            <person name="Giroux E."/>
            <person name="Bilodeau G."/>
        </authorList>
    </citation>
    <scope>NUCLEOTIDE SEQUENCE [LARGE SCALE GENOMIC DNA]</scope>
    <source>
        <strain evidence="7 8">CBS 185.66</strain>
    </source>
</reference>
<evidence type="ECO:0000313" key="8">
    <source>
        <dbReference type="Proteomes" id="UP000431533"/>
    </source>
</evidence>
<protein>
    <submittedName>
        <fullName evidence="7">Putative mitochondrial outer membrane protein</fullName>
    </submittedName>
</protein>
<dbReference type="GO" id="GO:0016020">
    <property type="term" value="C:membrane"/>
    <property type="evidence" value="ECO:0007669"/>
    <property type="project" value="UniProtKB-SubCell"/>
</dbReference>
<feature type="transmembrane region" description="Helical" evidence="5">
    <location>
        <begin position="15"/>
        <end position="40"/>
    </location>
</feature>
<feature type="transmembrane region" description="Helical" evidence="5">
    <location>
        <begin position="94"/>
        <end position="115"/>
    </location>
</feature>
<comment type="caution">
    <text evidence="7">The sequence shown here is derived from an EMBL/GenBank/DDBJ whole genome shotgun (WGS) entry which is preliminary data.</text>
</comment>
<dbReference type="EMBL" id="QGMH01000021">
    <property type="protein sequence ID" value="TVY29169.1"/>
    <property type="molecule type" value="Genomic_DNA"/>
</dbReference>
<evidence type="ECO:0000256" key="2">
    <source>
        <dbReference type="ARBA" id="ARBA00022692"/>
    </source>
</evidence>
<organism evidence="7 8">
    <name type="scientific">Lachnellula hyalina</name>
    <dbReference type="NCBI Taxonomy" id="1316788"/>
    <lineage>
        <taxon>Eukaryota</taxon>
        <taxon>Fungi</taxon>
        <taxon>Dikarya</taxon>
        <taxon>Ascomycota</taxon>
        <taxon>Pezizomycotina</taxon>
        <taxon>Leotiomycetes</taxon>
        <taxon>Helotiales</taxon>
        <taxon>Lachnaceae</taxon>
        <taxon>Lachnellula</taxon>
    </lineage>
</organism>
<comment type="subcellular location">
    <subcellularLocation>
        <location evidence="1">Membrane</location>
    </subcellularLocation>
</comment>
<dbReference type="Proteomes" id="UP000431533">
    <property type="component" value="Unassembled WGS sequence"/>
</dbReference>
<keyword evidence="4 5" id="KW-0472">Membrane</keyword>
<dbReference type="GeneID" id="41982885"/>
<evidence type="ECO:0000256" key="5">
    <source>
        <dbReference type="SAM" id="Phobius"/>
    </source>
</evidence>
<sequence length="183" mass="20026">MPDLSLFSSPAPYHIITYGTLLGTEFFQSFVSGIVAFKALTRPQFSQLQQKIFPIYFSIQTALPVVLALTYPGSRNPLGPSSSISGTLAESNRWSVLAPLATMFVGGLVNLVYVGPATTNIMRERKIQESKDGKKSYDPAPHSKEMQQLNKAFGKMHGVSSLVNLGALIATIWYGFSLAERIH</sequence>
<evidence type="ECO:0000256" key="1">
    <source>
        <dbReference type="ARBA" id="ARBA00004370"/>
    </source>
</evidence>
<evidence type="ECO:0000256" key="3">
    <source>
        <dbReference type="ARBA" id="ARBA00022989"/>
    </source>
</evidence>
<keyword evidence="3 5" id="KW-1133">Transmembrane helix</keyword>
<accession>A0A8H8U0D5</accession>
<keyword evidence="8" id="KW-1185">Reference proteome</keyword>
<dbReference type="PANTHER" id="PTHR23241:SF106">
    <property type="entry name" value="DUF4149 DOMAIN-CONTAINING PROTEIN"/>
    <property type="match status" value="1"/>
</dbReference>
<proteinExistence type="predicted"/>
<dbReference type="RefSeq" id="XP_031007957.1">
    <property type="nucleotide sequence ID" value="XM_031147662.1"/>
</dbReference>
<dbReference type="Pfam" id="PF13664">
    <property type="entry name" value="DUF4149"/>
    <property type="match status" value="1"/>
</dbReference>
<gene>
    <name evidence="7" type="primary">YPR098C</name>
    <name evidence="7" type="ORF">LHYA1_G002687</name>
</gene>
<dbReference type="InterPro" id="IPR025423">
    <property type="entry name" value="TMEM205-like"/>
</dbReference>
<evidence type="ECO:0000259" key="6">
    <source>
        <dbReference type="Pfam" id="PF13664"/>
    </source>
</evidence>
<feature type="transmembrane region" description="Helical" evidence="5">
    <location>
        <begin position="52"/>
        <end position="74"/>
    </location>
</feature>
<dbReference type="PANTHER" id="PTHR23241">
    <property type="entry name" value="LATE EMBRYOGENESIS ABUNDANT PLANTS LEA-RELATED"/>
    <property type="match status" value="1"/>
</dbReference>
<dbReference type="InterPro" id="IPR053009">
    <property type="entry name" value="Xanthocillin_Biosynth-Assoc"/>
</dbReference>
<evidence type="ECO:0000313" key="7">
    <source>
        <dbReference type="EMBL" id="TVY29169.1"/>
    </source>
</evidence>
<name>A0A8H8U0D5_9HELO</name>
<dbReference type="OrthoDB" id="1641132at2759"/>
<keyword evidence="2 5" id="KW-0812">Transmembrane</keyword>